<evidence type="ECO:0000256" key="1">
    <source>
        <dbReference type="ARBA" id="ARBA00001946"/>
    </source>
</evidence>
<keyword evidence="6" id="KW-0227">DNA damage</keyword>
<dbReference type="OrthoDB" id="9810648at2"/>
<evidence type="ECO:0000256" key="12">
    <source>
        <dbReference type="ARBA" id="ARBA00038905"/>
    </source>
</evidence>
<comment type="similarity">
    <text evidence="2 17">Belongs to the Nudix hydrolase family.</text>
</comment>
<dbReference type="Proteomes" id="UP000183926">
    <property type="component" value="Unassembled WGS sequence"/>
</dbReference>
<protein>
    <recommendedName>
        <fullName evidence="13">8-oxo-dGTP diphosphatase</fullName>
        <ecNumber evidence="12">3.6.1.55</ecNumber>
    </recommendedName>
    <alternativeName>
        <fullName evidence="16">7,8-dihydro-8-oxoguanine-triphosphatase</fullName>
    </alternativeName>
    <alternativeName>
        <fullName evidence="15">Mutator protein MutT</fullName>
    </alternativeName>
    <alternativeName>
        <fullName evidence="14">dGTP pyrophosphohydrolase</fullName>
    </alternativeName>
</protein>
<evidence type="ECO:0000256" key="16">
    <source>
        <dbReference type="ARBA" id="ARBA00042798"/>
    </source>
</evidence>
<dbReference type="GO" id="GO:0044716">
    <property type="term" value="F:8-oxo-GDP phosphatase activity"/>
    <property type="evidence" value="ECO:0007669"/>
    <property type="project" value="TreeGrafter"/>
</dbReference>
<keyword evidence="7 17" id="KW-0378">Hydrolase</keyword>
<keyword evidence="4" id="KW-0235">DNA replication</keyword>
<dbReference type="PANTHER" id="PTHR47707:SF1">
    <property type="entry name" value="NUDIX HYDROLASE FAMILY PROTEIN"/>
    <property type="match status" value="1"/>
</dbReference>
<comment type="cofactor">
    <cofactor evidence="1">
        <name>Mg(2+)</name>
        <dbReference type="ChEBI" id="CHEBI:18420"/>
    </cofactor>
</comment>
<dbReference type="PANTHER" id="PTHR47707">
    <property type="entry name" value="8-OXO-DGTP DIPHOSPHATASE"/>
    <property type="match status" value="1"/>
</dbReference>
<dbReference type="GO" id="GO:0044715">
    <property type="term" value="F:8-oxo-dGDP phosphatase activity"/>
    <property type="evidence" value="ECO:0007669"/>
    <property type="project" value="TreeGrafter"/>
</dbReference>
<evidence type="ECO:0000256" key="3">
    <source>
        <dbReference type="ARBA" id="ARBA00022457"/>
    </source>
</evidence>
<dbReference type="CDD" id="cd03425">
    <property type="entry name" value="NUDIX_MutT_NudA_like"/>
    <property type="match status" value="1"/>
</dbReference>
<evidence type="ECO:0000256" key="9">
    <source>
        <dbReference type="ARBA" id="ARBA00023204"/>
    </source>
</evidence>
<dbReference type="InterPro" id="IPR020476">
    <property type="entry name" value="Nudix_hydrolase"/>
</dbReference>
<dbReference type="AlphaFoldDB" id="A0A1I7J4S9"/>
<evidence type="ECO:0000256" key="4">
    <source>
        <dbReference type="ARBA" id="ARBA00022705"/>
    </source>
</evidence>
<dbReference type="GO" id="GO:0008413">
    <property type="term" value="F:8-oxo-7,8-dihydroguanosine triphosphate pyrophosphatase activity"/>
    <property type="evidence" value="ECO:0007669"/>
    <property type="project" value="TreeGrafter"/>
</dbReference>
<dbReference type="GO" id="GO:0035539">
    <property type="term" value="F:8-oxo-7,8-dihydrodeoxyguanosine triphosphate pyrophosphatase activity"/>
    <property type="evidence" value="ECO:0007669"/>
    <property type="project" value="UniProtKB-EC"/>
</dbReference>
<reference evidence="19 20" key="1">
    <citation type="submission" date="2016-10" db="EMBL/GenBank/DDBJ databases">
        <authorList>
            <person name="de Groot N.N."/>
        </authorList>
    </citation>
    <scope>NUCLEOTIDE SEQUENCE [LARGE SCALE GENOMIC DNA]</scope>
    <source>
        <strain evidence="19 20">Nm24</strain>
    </source>
</reference>
<gene>
    <name evidence="19" type="ORF">SAMN05216339_11421</name>
</gene>
<evidence type="ECO:0000256" key="14">
    <source>
        <dbReference type="ARBA" id="ARBA00041592"/>
    </source>
</evidence>
<evidence type="ECO:0000256" key="2">
    <source>
        <dbReference type="ARBA" id="ARBA00005582"/>
    </source>
</evidence>
<evidence type="ECO:0000256" key="10">
    <source>
        <dbReference type="ARBA" id="ARBA00035861"/>
    </source>
</evidence>
<keyword evidence="5" id="KW-0479">Metal-binding</keyword>
<comment type="catalytic activity">
    <reaction evidence="10">
        <text>8-oxo-dGTP + H2O = 8-oxo-dGMP + diphosphate + H(+)</text>
        <dbReference type="Rhea" id="RHEA:31575"/>
        <dbReference type="ChEBI" id="CHEBI:15377"/>
        <dbReference type="ChEBI" id="CHEBI:15378"/>
        <dbReference type="ChEBI" id="CHEBI:33019"/>
        <dbReference type="ChEBI" id="CHEBI:63224"/>
        <dbReference type="ChEBI" id="CHEBI:77896"/>
        <dbReference type="EC" id="3.6.1.55"/>
    </reaction>
</comment>
<proteinExistence type="inferred from homology"/>
<name>A0A1I7J4S9_9PROT</name>
<dbReference type="Pfam" id="PF02581">
    <property type="entry name" value="TMP-TENI"/>
    <property type="match status" value="1"/>
</dbReference>
<dbReference type="InterPro" id="IPR047127">
    <property type="entry name" value="MutT-like"/>
</dbReference>
<accession>A0A1I7J4S9</accession>
<dbReference type="NCBIfam" id="NF006530">
    <property type="entry name" value="PRK08999.1"/>
    <property type="match status" value="1"/>
</dbReference>
<evidence type="ECO:0000256" key="6">
    <source>
        <dbReference type="ARBA" id="ARBA00022763"/>
    </source>
</evidence>
<dbReference type="InterPro" id="IPR036206">
    <property type="entry name" value="ThiamineP_synth_sf"/>
</dbReference>
<dbReference type="GO" id="GO:0006260">
    <property type="term" value="P:DNA replication"/>
    <property type="evidence" value="ECO:0007669"/>
    <property type="project" value="UniProtKB-KW"/>
</dbReference>
<evidence type="ECO:0000313" key="19">
    <source>
        <dbReference type="EMBL" id="SFU80183.1"/>
    </source>
</evidence>
<dbReference type="InterPro" id="IPR000086">
    <property type="entry name" value="NUDIX_hydrolase_dom"/>
</dbReference>
<evidence type="ECO:0000313" key="20">
    <source>
        <dbReference type="Proteomes" id="UP000183926"/>
    </source>
</evidence>
<dbReference type="PROSITE" id="PS00893">
    <property type="entry name" value="NUDIX_BOX"/>
    <property type="match status" value="1"/>
</dbReference>
<dbReference type="SUPFAM" id="SSF55811">
    <property type="entry name" value="Nudix"/>
    <property type="match status" value="1"/>
</dbReference>
<evidence type="ECO:0000256" key="5">
    <source>
        <dbReference type="ARBA" id="ARBA00022723"/>
    </source>
</evidence>
<evidence type="ECO:0000256" key="17">
    <source>
        <dbReference type="RuleBase" id="RU003476"/>
    </source>
</evidence>
<dbReference type="InterPro" id="IPR020084">
    <property type="entry name" value="NUDIX_hydrolase_CS"/>
</dbReference>
<keyword evidence="8" id="KW-0460">Magnesium</keyword>
<comment type="catalytic activity">
    <reaction evidence="11">
        <text>8-oxo-GTP + H2O = 8-oxo-GMP + diphosphate + H(+)</text>
        <dbReference type="Rhea" id="RHEA:67616"/>
        <dbReference type="ChEBI" id="CHEBI:15377"/>
        <dbReference type="ChEBI" id="CHEBI:15378"/>
        <dbReference type="ChEBI" id="CHEBI:33019"/>
        <dbReference type="ChEBI" id="CHEBI:143553"/>
        <dbReference type="ChEBI" id="CHEBI:145694"/>
    </reaction>
</comment>
<dbReference type="RefSeq" id="WP_074929429.1">
    <property type="nucleotide sequence ID" value="NZ_FPBL01000014.1"/>
</dbReference>
<keyword evidence="3" id="KW-0515">Mutator protein</keyword>
<dbReference type="Gene3D" id="3.90.79.10">
    <property type="entry name" value="Nucleoside Triphosphate Pyrophosphohydrolase"/>
    <property type="match status" value="1"/>
</dbReference>
<evidence type="ECO:0000256" key="11">
    <source>
        <dbReference type="ARBA" id="ARBA00036904"/>
    </source>
</evidence>
<dbReference type="SUPFAM" id="SSF51391">
    <property type="entry name" value="Thiamin phosphate synthase"/>
    <property type="match status" value="1"/>
</dbReference>
<dbReference type="CDD" id="cd00564">
    <property type="entry name" value="TMP_TenI"/>
    <property type="match status" value="1"/>
</dbReference>
<evidence type="ECO:0000256" key="8">
    <source>
        <dbReference type="ARBA" id="ARBA00022842"/>
    </source>
</evidence>
<dbReference type="Pfam" id="PF00293">
    <property type="entry name" value="NUDIX"/>
    <property type="match status" value="1"/>
</dbReference>
<dbReference type="GO" id="GO:0046872">
    <property type="term" value="F:metal ion binding"/>
    <property type="evidence" value="ECO:0007669"/>
    <property type="project" value="UniProtKB-KW"/>
</dbReference>
<dbReference type="GO" id="GO:0006281">
    <property type="term" value="P:DNA repair"/>
    <property type="evidence" value="ECO:0007669"/>
    <property type="project" value="UniProtKB-KW"/>
</dbReference>
<dbReference type="EMBL" id="FPBL01000014">
    <property type="protein sequence ID" value="SFU80183.1"/>
    <property type="molecule type" value="Genomic_DNA"/>
</dbReference>
<dbReference type="Gene3D" id="3.20.20.70">
    <property type="entry name" value="Aldolase class I"/>
    <property type="match status" value="1"/>
</dbReference>
<evidence type="ECO:0000259" key="18">
    <source>
        <dbReference type="PROSITE" id="PS51462"/>
    </source>
</evidence>
<dbReference type="InterPro" id="IPR015797">
    <property type="entry name" value="NUDIX_hydrolase-like_dom_sf"/>
</dbReference>
<dbReference type="PRINTS" id="PR00502">
    <property type="entry name" value="NUDIXFAMILY"/>
</dbReference>
<evidence type="ECO:0000256" key="13">
    <source>
        <dbReference type="ARBA" id="ARBA00040794"/>
    </source>
</evidence>
<dbReference type="InterPro" id="IPR022998">
    <property type="entry name" value="ThiamineP_synth_TenI"/>
</dbReference>
<dbReference type="EC" id="3.6.1.55" evidence="12"/>
<dbReference type="InterPro" id="IPR013785">
    <property type="entry name" value="Aldolase_TIM"/>
</dbReference>
<dbReference type="PROSITE" id="PS51462">
    <property type="entry name" value="NUDIX"/>
    <property type="match status" value="1"/>
</dbReference>
<feature type="domain" description="Nudix hydrolase" evidence="18">
    <location>
        <begin position="5"/>
        <end position="133"/>
    </location>
</feature>
<evidence type="ECO:0000256" key="7">
    <source>
        <dbReference type="ARBA" id="ARBA00022801"/>
    </source>
</evidence>
<evidence type="ECO:0000256" key="15">
    <source>
        <dbReference type="ARBA" id="ARBA00041979"/>
    </source>
</evidence>
<organism evidence="19 20">
    <name type="scientific">Nitrosomonas eutropha</name>
    <dbReference type="NCBI Taxonomy" id="916"/>
    <lineage>
        <taxon>Bacteria</taxon>
        <taxon>Pseudomonadati</taxon>
        <taxon>Pseudomonadota</taxon>
        <taxon>Betaproteobacteria</taxon>
        <taxon>Nitrosomonadales</taxon>
        <taxon>Nitrosomonadaceae</taxon>
        <taxon>Nitrosomonas</taxon>
    </lineage>
</organism>
<keyword evidence="9" id="KW-0234">DNA repair</keyword>
<dbReference type="GO" id="GO:0009228">
    <property type="term" value="P:thiamine biosynthetic process"/>
    <property type="evidence" value="ECO:0007669"/>
    <property type="project" value="UniProtKB-KW"/>
</dbReference>
<sequence length="311" mass="33963">MPDLPLVEVAAAVLIRSDGNFLLTCRPADKPYAGYWEFPGGKIETGESPVQALSRELDEELGITLDKATPWLTRLFSYPHATVRLRFYRVISWQGEPVPREQQLLAWQTADNVTVSPLLPANTPILRSLALPSIYAITRAAEAGVEASLLSIRQAFQSGIKLLQIREKTMPPDQLECYVQTVLQLARNHQATVLLNGNIALAQTVQADGVHLTSTQLLSLTARPTVNWCSASCHNAEELKRAEQLGVDFVTLSPVCPTFSHPGAPSLGWDKFSALLRDYPLPVYALGGLLPADLAIAQEHGAHGIAMMRGI</sequence>